<evidence type="ECO:0000256" key="2">
    <source>
        <dbReference type="ARBA" id="ARBA00022670"/>
    </source>
</evidence>
<dbReference type="EMBL" id="BMNG01000015">
    <property type="protein sequence ID" value="GGO54412.1"/>
    <property type="molecule type" value="Genomic_DNA"/>
</dbReference>
<dbReference type="InterPro" id="IPR008256">
    <property type="entry name" value="Peptidase_S1B"/>
</dbReference>
<keyword evidence="8" id="KW-1185">Reference proteome</keyword>
<name>A0ABQ2MMS9_9ACTN</name>
<dbReference type="Proteomes" id="UP000656881">
    <property type="component" value="Unassembled WGS sequence"/>
</dbReference>
<dbReference type="Pfam" id="PF13365">
    <property type="entry name" value="Trypsin_2"/>
    <property type="match status" value="1"/>
</dbReference>
<keyword evidence="3 6" id="KW-0732">Signal</keyword>
<dbReference type="PANTHER" id="PTHR36234:SF5">
    <property type="entry name" value="LYSYL ENDOPEPTIDASE"/>
    <property type="match status" value="1"/>
</dbReference>
<keyword evidence="2 6" id="KW-0645">Protease</keyword>
<dbReference type="PANTHER" id="PTHR36234">
    <property type="entry name" value="LYSYL ENDOPEPTIDASE"/>
    <property type="match status" value="1"/>
</dbReference>
<dbReference type="InterPro" id="IPR043504">
    <property type="entry name" value="Peptidase_S1_PA_chymotrypsin"/>
</dbReference>
<evidence type="ECO:0000313" key="7">
    <source>
        <dbReference type="EMBL" id="GGO54412.1"/>
    </source>
</evidence>
<evidence type="ECO:0000256" key="3">
    <source>
        <dbReference type="ARBA" id="ARBA00022729"/>
    </source>
</evidence>
<gene>
    <name evidence="7" type="ORF">GCM10012286_64120</name>
</gene>
<evidence type="ECO:0000256" key="6">
    <source>
        <dbReference type="RuleBase" id="RU004296"/>
    </source>
</evidence>
<evidence type="ECO:0000256" key="4">
    <source>
        <dbReference type="ARBA" id="ARBA00022801"/>
    </source>
</evidence>
<reference evidence="8" key="1">
    <citation type="journal article" date="2019" name="Int. J. Syst. Evol. Microbiol.">
        <title>The Global Catalogue of Microorganisms (GCM) 10K type strain sequencing project: providing services to taxonomists for standard genome sequencing and annotation.</title>
        <authorList>
            <consortium name="The Broad Institute Genomics Platform"/>
            <consortium name="The Broad Institute Genome Sequencing Center for Infectious Disease"/>
            <person name="Wu L."/>
            <person name="Ma J."/>
        </authorList>
    </citation>
    <scope>NUCLEOTIDE SEQUENCE [LARGE SCALE GENOMIC DNA]</scope>
    <source>
        <strain evidence="8">CGMCC 4.7349</strain>
    </source>
</reference>
<dbReference type="InterPro" id="IPR009003">
    <property type="entry name" value="Peptidase_S1_PA"/>
</dbReference>
<accession>A0ABQ2MMS9</accession>
<comment type="similarity">
    <text evidence="1 6">Belongs to the peptidase S1B family.</text>
</comment>
<dbReference type="EC" id="3.4.21.-" evidence="6"/>
<evidence type="ECO:0000313" key="8">
    <source>
        <dbReference type="Proteomes" id="UP000656881"/>
    </source>
</evidence>
<protein>
    <recommendedName>
        <fullName evidence="6">Serine protease</fullName>
        <ecNumber evidence="6">3.4.21.-</ecNumber>
    </recommendedName>
</protein>
<proteinExistence type="inferred from homology"/>
<evidence type="ECO:0000256" key="5">
    <source>
        <dbReference type="ARBA" id="ARBA00022825"/>
    </source>
</evidence>
<keyword evidence="4 6" id="KW-0378">Hydrolase</keyword>
<feature type="chain" id="PRO_5044995040" description="Serine protease" evidence="6">
    <location>
        <begin position="25"/>
        <end position="390"/>
    </location>
</feature>
<organism evidence="7 8">
    <name type="scientific">Streptomyces lasiicapitis</name>
    <dbReference type="NCBI Taxonomy" id="1923961"/>
    <lineage>
        <taxon>Bacteria</taxon>
        <taxon>Bacillati</taxon>
        <taxon>Actinomycetota</taxon>
        <taxon>Actinomycetes</taxon>
        <taxon>Kitasatosporales</taxon>
        <taxon>Streptomycetaceae</taxon>
        <taxon>Streptomyces</taxon>
    </lineage>
</organism>
<dbReference type="RefSeq" id="WP_229697342.1">
    <property type="nucleotide sequence ID" value="NZ_BMNG01000015.1"/>
</dbReference>
<evidence type="ECO:0000256" key="1">
    <source>
        <dbReference type="ARBA" id="ARBA00008764"/>
    </source>
</evidence>
<dbReference type="SUPFAM" id="SSF50494">
    <property type="entry name" value="Trypsin-like serine proteases"/>
    <property type="match status" value="1"/>
</dbReference>
<keyword evidence="5 6" id="KW-0720">Serine protease</keyword>
<sequence>MLRRIIVAAALVATTILVPVAPTAAGESAPPRAQPAPIPTVGEEKAVDLELGSAGNPARQEIRHRGAAYVKVHFARLKLAPGDSVTVADPTGREVHTYHSDPTLKAAARGDASFTRHGRTGFAAMSVDGDTAVVTLHTRGKRGSQASIDRYWRGYSEAEITANNPRSVCGADGRRDAVCYRTSHPAQYAASRGVARMLKNGGGWCTAWRVGRGNHMMSNNHCVKNQAELDTMEVQFDYDCATCGGNNPRPGTKVGANALLRTSPALDFSLFSVDNFDQIAQFGTLFLETRAPIANERAYIAGHGDTKPKRISIYEESDGGAFCGVRNPQLGTEDVGYSCDTSGGNSGSPVLAGSSHKVIALHWGGSCPHNVGTRMDKIYPQIQDLVDNRP</sequence>
<feature type="signal peptide" evidence="6">
    <location>
        <begin position="1"/>
        <end position="24"/>
    </location>
</feature>
<dbReference type="Gene3D" id="2.40.10.10">
    <property type="entry name" value="Trypsin-like serine proteases"/>
    <property type="match status" value="2"/>
</dbReference>
<comment type="caution">
    <text evidence="7">The sequence shown here is derived from an EMBL/GenBank/DDBJ whole genome shotgun (WGS) entry which is preliminary data.</text>
</comment>
<dbReference type="PRINTS" id="PR00839">
    <property type="entry name" value="V8PROTEASE"/>
</dbReference>